<dbReference type="EMBL" id="CM010725">
    <property type="protein sequence ID" value="RZC83729.1"/>
    <property type="molecule type" value="Genomic_DNA"/>
</dbReference>
<proteinExistence type="predicted"/>
<keyword evidence="3" id="KW-1185">Reference proteome</keyword>
<feature type="region of interest" description="Disordered" evidence="1">
    <location>
        <begin position="1"/>
        <end position="98"/>
    </location>
</feature>
<accession>A0A4Y7LHP6</accession>
<evidence type="ECO:0000256" key="1">
    <source>
        <dbReference type="SAM" id="MobiDB-lite"/>
    </source>
</evidence>
<organism evidence="2 3">
    <name type="scientific">Papaver somniferum</name>
    <name type="common">Opium poppy</name>
    <dbReference type="NCBI Taxonomy" id="3469"/>
    <lineage>
        <taxon>Eukaryota</taxon>
        <taxon>Viridiplantae</taxon>
        <taxon>Streptophyta</taxon>
        <taxon>Embryophyta</taxon>
        <taxon>Tracheophyta</taxon>
        <taxon>Spermatophyta</taxon>
        <taxon>Magnoliopsida</taxon>
        <taxon>Ranunculales</taxon>
        <taxon>Papaveraceae</taxon>
        <taxon>Papaveroideae</taxon>
        <taxon>Papaver</taxon>
    </lineage>
</organism>
<name>A0A4Y7LHP6_PAPSO</name>
<evidence type="ECO:0000313" key="2">
    <source>
        <dbReference type="EMBL" id="RZC83729.1"/>
    </source>
</evidence>
<dbReference type="Gramene" id="RZC83729">
    <property type="protein sequence ID" value="RZC83729"/>
    <property type="gene ID" value="C5167_046513"/>
</dbReference>
<protein>
    <submittedName>
        <fullName evidence="2">Uncharacterized protein</fullName>
    </submittedName>
</protein>
<gene>
    <name evidence="2" type="ORF">C5167_046513</name>
</gene>
<reference evidence="2 3" key="1">
    <citation type="journal article" date="2018" name="Science">
        <title>The opium poppy genome and morphinan production.</title>
        <authorList>
            <person name="Guo L."/>
            <person name="Winzer T."/>
            <person name="Yang X."/>
            <person name="Li Y."/>
            <person name="Ning Z."/>
            <person name="He Z."/>
            <person name="Teodor R."/>
            <person name="Lu Y."/>
            <person name="Bowser T.A."/>
            <person name="Graham I.A."/>
            <person name="Ye K."/>
        </authorList>
    </citation>
    <scope>NUCLEOTIDE SEQUENCE [LARGE SCALE GENOMIC DNA]</scope>
    <source>
        <strain evidence="3">cv. HN1</strain>
        <tissue evidence="2">Leaves</tissue>
    </source>
</reference>
<feature type="compositionally biased region" description="Polar residues" evidence="1">
    <location>
        <begin position="19"/>
        <end position="40"/>
    </location>
</feature>
<dbReference type="AlphaFoldDB" id="A0A4Y7LHP6"/>
<evidence type="ECO:0000313" key="3">
    <source>
        <dbReference type="Proteomes" id="UP000316621"/>
    </source>
</evidence>
<dbReference type="Proteomes" id="UP000316621">
    <property type="component" value="Chromosome 11"/>
</dbReference>
<sequence>MASERIAPGILTDIEKKSPANSLEDASNYDSDSSINSPTYSVSEDSEASFSSTEDNVVPEGSFSSVERPSGLDMLRMTYTDSESDSENGSYPDHEGAANGLETLQMNYGGPWTDTDLHDVLYLEFLDILDTG</sequence>